<sequence>MNNLFENDDYCFVCGKSNPIGLKARIWSKEGKALIDIKIPREYQGYKGVVHGGILSTLLDEAMVYAASSMFGKAVTAKIEVRFLKPVLCEKELIVIGEVVEKKKNWVITEGRIQYKGEKEDLCRGQALIKTWGV</sequence>
<gene>
    <name evidence="3" type="ORF">ENL41_02050</name>
</gene>
<dbReference type="EMBL" id="DRTV01000146">
    <property type="protein sequence ID" value="HHF58188.1"/>
    <property type="molecule type" value="Genomic_DNA"/>
</dbReference>
<dbReference type="AlphaFoldDB" id="A0A7C5I4M0"/>
<dbReference type="CDD" id="cd03443">
    <property type="entry name" value="PaaI_thioesterase"/>
    <property type="match status" value="1"/>
</dbReference>
<dbReference type="PANTHER" id="PTHR47260:SF1">
    <property type="entry name" value="UPF0644 PROTEIN PB2B4.06"/>
    <property type="match status" value="1"/>
</dbReference>
<dbReference type="GO" id="GO:0016289">
    <property type="term" value="F:acyl-CoA hydrolase activity"/>
    <property type="evidence" value="ECO:0007669"/>
    <property type="project" value="UniProtKB-ARBA"/>
</dbReference>
<protein>
    <submittedName>
        <fullName evidence="3">PaaI family thioesterase</fullName>
    </submittedName>
</protein>
<dbReference type="InterPro" id="IPR006683">
    <property type="entry name" value="Thioestr_dom"/>
</dbReference>
<dbReference type="Gene3D" id="3.10.129.10">
    <property type="entry name" value="Hotdog Thioesterase"/>
    <property type="match status" value="1"/>
</dbReference>
<dbReference type="InterPro" id="IPR003736">
    <property type="entry name" value="PAAI_dom"/>
</dbReference>
<feature type="domain" description="Thioesterase" evidence="2">
    <location>
        <begin position="48"/>
        <end position="113"/>
    </location>
</feature>
<organism evidence="3">
    <name type="scientific">candidate division WOR-3 bacterium</name>
    <dbReference type="NCBI Taxonomy" id="2052148"/>
    <lineage>
        <taxon>Bacteria</taxon>
        <taxon>Bacteria division WOR-3</taxon>
    </lineage>
</organism>
<dbReference type="Proteomes" id="UP000886014">
    <property type="component" value="Unassembled WGS sequence"/>
</dbReference>
<keyword evidence="1" id="KW-0378">Hydrolase</keyword>
<evidence type="ECO:0000313" key="3">
    <source>
        <dbReference type="EMBL" id="HHF58188.1"/>
    </source>
</evidence>
<proteinExistence type="predicted"/>
<dbReference type="PANTHER" id="PTHR47260">
    <property type="entry name" value="UPF0644 PROTEIN PB2B4.06"/>
    <property type="match status" value="1"/>
</dbReference>
<evidence type="ECO:0000256" key="1">
    <source>
        <dbReference type="ARBA" id="ARBA00022801"/>
    </source>
</evidence>
<reference evidence="3" key="1">
    <citation type="journal article" date="2020" name="mSystems">
        <title>Genome- and Community-Level Interaction Insights into Carbon Utilization and Element Cycling Functions of Hydrothermarchaeota in Hydrothermal Sediment.</title>
        <authorList>
            <person name="Zhou Z."/>
            <person name="Liu Y."/>
            <person name="Xu W."/>
            <person name="Pan J."/>
            <person name="Luo Z.H."/>
            <person name="Li M."/>
        </authorList>
    </citation>
    <scope>NUCLEOTIDE SEQUENCE [LARGE SCALE GENOMIC DNA]</scope>
    <source>
        <strain evidence="3">HyVt-94</strain>
    </source>
</reference>
<dbReference type="SUPFAM" id="SSF54637">
    <property type="entry name" value="Thioesterase/thiol ester dehydrase-isomerase"/>
    <property type="match status" value="1"/>
</dbReference>
<accession>A0A7C5I4M0</accession>
<dbReference type="InterPro" id="IPR029069">
    <property type="entry name" value="HotDog_dom_sf"/>
</dbReference>
<dbReference type="InterPro" id="IPR052061">
    <property type="entry name" value="PTE-AB_protein"/>
</dbReference>
<dbReference type="Pfam" id="PF03061">
    <property type="entry name" value="4HBT"/>
    <property type="match status" value="1"/>
</dbReference>
<evidence type="ECO:0000259" key="2">
    <source>
        <dbReference type="Pfam" id="PF03061"/>
    </source>
</evidence>
<name>A0A7C5I4M0_UNCW3</name>
<comment type="caution">
    <text evidence="3">The sequence shown here is derived from an EMBL/GenBank/DDBJ whole genome shotgun (WGS) entry which is preliminary data.</text>
</comment>
<dbReference type="NCBIfam" id="TIGR00369">
    <property type="entry name" value="unchar_dom_1"/>
    <property type="match status" value="1"/>
</dbReference>